<dbReference type="Pfam" id="PF13115">
    <property type="entry name" value="YtkA"/>
    <property type="match status" value="1"/>
</dbReference>
<evidence type="ECO:0000313" key="4">
    <source>
        <dbReference type="EMBL" id="GAA4574288.1"/>
    </source>
</evidence>
<feature type="domain" description="YtkA-like" evidence="3">
    <location>
        <begin position="123"/>
        <end position="189"/>
    </location>
</feature>
<evidence type="ECO:0000259" key="3">
    <source>
        <dbReference type="Pfam" id="PF13115"/>
    </source>
</evidence>
<evidence type="ECO:0000256" key="2">
    <source>
        <dbReference type="SAM" id="Phobius"/>
    </source>
</evidence>
<keyword evidence="2" id="KW-0812">Transmembrane</keyword>
<feature type="region of interest" description="Disordered" evidence="1">
    <location>
        <begin position="20"/>
        <end position="51"/>
    </location>
</feature>
<evidence type="ECO:0000313" key="5">
    <source>
        <dbReference type="Proteomes" id="UP001500307"/>
    </source>
</evidence>
<sequence length="211" mass="22374">MDARAVPTVTALKEKLRLSDEMLGRPASAGKPVRAGKPARPGRRPRRRGPNRFRQGLLLGICVGMTAALLVGVVGFLVTRPRGVAPAAAETAPAERHGQGDQQKQPQAAISIDSEHLGDLQVRITAKVSSPTSYDPITKGQVVAYTDMVAMPMAHKSGPIVMAEAPGQPGVYQALTNVPMAGEYNITVEVKQPMASTANQRLEVGTVQPKK</sequence>
<keyword evidence="5" id="KW-1185">Reference proteome</keyword>
<reference evidence="5" key="1">
    <citation type="journal article" date="2019" name="Int. J. Syst. Evol. Microbiol.">
        <title>The Global Catalogue of Microorganisms (GCM) 10K type strain sequencing project: providing services to taxonomists for standard genome sequencing and annotation.</title>
        <authorList>
            <consortium name="The Broad Institute Genomics Platform"/>
            <consortium name="The Broad Institute Genome Sequencing Center for Infectious Disease"/>
            <person name="Wu L."/>
            <person name="Ma J."/>
        </authorList>
    </citation>
    <scope>NUCLEOTIDE SEQUENCE [LARGE SCALE GENOMIC DNA]</scope>
    <source>
        <strain evidence="5">JCM 3175</strain>
    </source>
</reference>
<proteinExistence type="predicted"/>
<feature type="region of interest" description="Disordered" evidence="1">
    <location>
        <begin position="88"/>
        <end position="107"/>
    </location>
</feature>
<organism evidence="4 5">
    <name type="scientific">Micromonospora coerulea</name>
    <dbReference type="NCBI Taxonomy" id="47856"/>
    <lineage>
        <taxon>Bacteria</taxon>
        <taxon>Bacillati</taxon>
        <taxon>Actinomycetota</taxon>
        <taxon>Actinomycetes</taxon>
        <taxon>Micromonosporales</taxon>
        <taxon>Micromonosporaceae</taxon>
        <taxon>Micromonospora</taxon>
    </lineage>
</organism>
<dbReference type="EMBL" id="BAABGU010000023">
    <property type="protein sequence ID" value="GAA4574288.1"/>
    <property type="molecule type" value="Genomic_DNA"/>
</dbReference>
<feature type="transmembrane region" description="Helical" evidence="2">
    <location>
        <begin position="56"/>
        <end position="78"/>
    </location>
</feature>
<keyword evidence="2" id="KW-0472">Membrane</keyword>
<evidence type="ECO:0000256" key="1">
    <source>
        <dbReference type="SAM" id="MobiDB-lite"/>
    </source>
</evidence>
<gene>
    <name evidence="4" type="ORF">GCM10023176_41020</name>
</gene>
<accession>A0ABP8SRC1</accession>
<keyword evidence="2" id="KW-1133">Transmembrane helix</keyword>
<comment type="caution">
    <text evidence="4">The sequence shown here is derived from an EMBL/GenBank/DDBJ whole genome shotgun (WGS) entry which is preliminary data.</text>
</comment>
<name>A0ABP8SRC1_9ACTN</name>
<protein>
    <recommendedName>
        <fullName evidence="3">YtkA-like domain-containing protein</fullName>
    </recommendedName>
</protein>
<dbReference type="InterPro" id="IPR032693">
    <property type="entry name" value="YtkA-like_dom"/>
</dbReference>
<dbReference type="Proteomes" id="UP001500307">
    <property type="component" value="Unassembled WGS sequence"/>
</dbReference>
<feature type="compositionally biased region" description="Basic residues" evidence="1">
    <location>
        <begin position="40"/>
        <end position="51"/>
    </location>
</feature>